<gene>
    <name evidence="1" type="ORF">QE408_003106</name>
</gene>
<protein>
    <submittedName>
        <fullName evidence="1">Uncharacterized protein</fullName>
    </submittedName>
</protein>
<sequence length="208" mass="23026">MFRVVENVRKKHLDWVNFILSHKRWSARRLAVEAEIDPSTLSRFINDPTQSRMLNSYSIEKIERASGVPAFEATALALPPSAAGYAEGDGKPYEIQADAGLKDAISALKHGRNGVDPWVLQSRCLETAGYIPGDVLIVDLNATPQNGDIVCAQIFDRNGQPETVFRIYEHPFLITATMDPARLTPTLIDKSVVIRGVVVSSIRERRAA</sequence>
<dbReference type="EMBL" id="JAUTBL010000002">
    <property type="protein sequence ID" value="MDQ1185963.1"/>
    <property type="molecule type" value="Genomic_DNA"/>
</dbReference>
<reference evidence="1 2" key="1">
    <citation type="submission" date="2023-07" db="EMBL/GenBank/DDBJ databases">
        <title>Functional and genomic diversity of the sorghum phyllosphere microbiome.</title>
        <authorList>
            <person name="Shade A."/>
        </authorList>
    </citation>
    <scope>NUCLEOTIDE SEQUENCE [LARGE SCALE GENOMIC DNA]</scope>
    <source>
        <strain evidence="1 2">SORGH_AS_1126</strain>
    </source>
</reference>
<dbReference type="Proteomes" id="UP001224781">
    <property type="component" value="Unassembled WGS sequence"/>
</dbReference>
<accession>A0ABU0UMD7</accession>
<name>A0ABU0UMD7_9HYPH</name>
<dbReference type="SUPFAM" id="SSF51306">
    <property type="entry name" value="LexA/Signal peptidase"/>
    <property type="match status" value="1"/>
</dbReference>
<dbReference type="RefSeq" id="WP_306932604.1">
    <property type="nucleotide sequence ID" value="NZ_JAUTBL010000002.1"/>
</dbReference>
<proteinExistence type="predicted"/>
<evidence type="ECO:0000313" key="1">
    <source>
        <dbReference type="EMBL" id="MDQ1185963.1"/>
    </source>
</evidence>
<organism evidence="1 2">
    <name type="scientific">Agrobacterium larrymoorei</name>
    <dbReference type="NCBI Taxonomy" id="160699"/>
    <lineage>
        <taxon>Bacteria</taxon>
        <taxon>Pseudomonadati</taxon>
        <taxon>Pseudomonadota</taxon>
        <taxon>Alphaproteobacteria</taxon>
        <taxon>Hyphomicrobiales</taxon>
        <taxon>Rhizobiaceae</taxon>
        <taxon>Rhizobium/Agrobacterium group</taxon>
        <taxon>Agrobacterium</taxon>
    </lineage>
</organism>
<keyword evidence="2" id="KW-1185">Reference proteome</keyword>
<evidence type="ECO:0000313" key="2">
    <source>
        <dbReference type="Proteomes" id="UP001224781"/>
    </source>
</evidence>
<dbReference type="InterPro" id="IPR036286">
    <property type="entry name" value="LexA/Signal_pep-like_sf"/>
</dbReference>
<dbReference type="Gene3D" id="2.10.109.10">
    <property type="entry name" value="Umud Fragment, subunit A"/>
    <property type="match status" value="1"/>
</dbReference>
<comment type="caution">
    <text evidence="1">The sequence shown here is derived from an EMBL/GenBank/DDBJ whole genome shotgun (WGS) entry which is preliminary data.</text>
</comment>